<evidence type="ECO:0000256" key="10">
    <source>
        <dbReference type="ARBA" id="ARBA00023293"/>
    </source>
</evidence>
<dbReference type="GO" id="GO:0004674">
    <property type="term" value="F:protein serine/threonine kinase activity"/>
    <property type="evidence" value="ECO:0007669"/>
    <property type="project" value="UniProtKB-KW"/>
</dbReference>
<dbReference type="PROSITE" id="PS00108">
    <property type="entry name" value="PROTEIN_KINASE_ST"/>
    <property type="match status" value="1"/>
</dbReference>
<evidence type="ECO:0000259" key="16">
    <source>
        <dbReference type="PROSITE" id="PS50011"/>
    </source>
</evidence>
<dbReference type="GO" id="GO:0004383">
    <property type="term" value="F:guanylate cyclase activity"/>
    <property type="evidence" value="ECO:0007669"/>
    <property type="project" value="UniProtKB-EC"/>
</dbReference>
<comment type="subcellular location">
    <subcellularLocation>
        <location evidence="1">Membrane</location>
        <topology evidence="1">Single-pass membrane protein</topology>
    </subcellularLocation>
</comment>
<dbReference type="InterPro" id="IPR011009">
    <property type="entry name" value="Kinase-like_dom_sf"/>
</dbReference>
<evidence type="ECO:0000256" key="1">
    <source>
        <dbReference type="ARBA" id="ARBA00004167"/>
    </source>
</evidence>
<evidence type="ECO:0000256" key="2">
    <source>
        <dbReference type="ARBA" id="ARBA00012202"/>
    </source>
</evidence>
<feature type="domain" description="Guanylate cyclase" evidence="17">
    <location>
        <begin position="1131"/>
        <end position="1263"/>
    </location>
</feature>
<comment type="caution">
    <text evidence="18">The sequence shown here is derived from an EMBL/GenBank/DDBJ whole genome shotgun (WGS) entry which is preliminary data.</text>
</comment>
<proteinExistence type="predicted"/>
<feature type="region of interest" description="Disordered" evidence="13">
    <location>
        <begin position="734"/>
        <end position="773"/>
    </location>
</feature>
<dbReference type="Gene3D" id="3.30.70.1230">
    <property type="entry name" value="Nucleotide cyclase"/>
    <property type="match status" value="1"/>
</dbReference>
<keyword evidence="6 12" id="KW-0067">ATP-binding</keyword>
<dbReference type="InterPro" id="IPR017441">
    <property type="entry name" value="Protein_kinase_ATP_BS"/>
</dbReference>
<evidence type="ECO:0000256" key="9">
    <source>
        <dbReference type="ARBA" id="ARBA00023239"/>
    </source>
</evidence>
<evidence type="ECO:0000256" key="11">
    <source>
        <dbReference type="PROSITE-ProRule" id="PRU00087"/>
    </source>
</evidence>
<dbReference type="InterPro" id="IPR050401">
    <property type="entry name" value="Cyclic_nucleotide_synthase"/>
</dbReference>
<dbReference type="PANTHER" id="PTHR11920:SF335">
    <property type="entry name" value="GUANYLATE CYCLASE"/>
    <property type="match status" value="1"/>
</dbReference>
<dbReference type="CDD" id="cd07302">
    <property type="entry name" value="CHD"/>
    <property type="match status" value="1"/>
</dbReference>
<organism evidence="18 19">
    <name type="scientific">Cylindrotheca closterium</name>
    <dbReference type="NCBI Taxonomy" id="2856"/>
    <lineage>
        <taxon>Eukaryota</taxon>
        <taxon>Sar</taxon>
        <taxon>Stramenopiles</taxon>
        <taxon>Ochrophyta</taxon>
        <taxon>Bacillariophyta</taxon>
        <taxon>Bacillariophyceae</taxon>
        <taxon>Bacillariophycidae</taxon>
        <taxon>Bacillariales</taxon>
        <taxon>Bacillariaceae</taxon>
        <taxon>Cylindrotheca</taxon>
    </lineage>
</organism>
<dbReference type="EC" id="4.6.1.2" evidence="2"/>
<dbReference type="Gene3D" id="1.10.510.10">
    <property type="entry name" value="Transferase(Phosphotransferase) domain 1"/>
    <property type="match status" value="1"/>
</dbReference>
<dbReference type="PROSITE" id="PS50194">
    <property type="entry name" value="FILAMIN_REPEAT"/>
    <property type="match status" value="1"/>
</dbReference>
<dbReference type="InterPro" id="IPR017868">
    <property type="entry name" value="Filamin/ABP280_repeat-like"/>
</dbReference>
<dbReference type="FunFam" id="3.30.70.1230:FF:000030">
    <property type="entry name" value="Si:ch211-215j19.12"/>
    <property type="match status" value="1"/>
</dbReference>
<keyword evidence="7 14" id="KW-1133">Transmembrane helix</keyword>
<dbReference type="GO" id="GO:0005524">
    <property type="term" value="F:ATP binding"/>
    <property type="evidence" value="ECO:0007669"/>
    <property type="project" value="UniProtKB-UniRule"/>
</dbReference>
<dbReference type="PROSITE" id="PS50011">
    <property type="entry name" value="PROTEIN_KINASE_DOM"/>
    <property type="match status" value="1"/>
</dbReference>
<dbReference type="PANTHER" id="PTHR11920">
    <property type="entry name" value="GUANYLYL CYCLASE"/>
    <property type="match status" value="1"/>
</dbReference>
<dbReference type="Pfam" id="PF07714">
    <property type="entry name" value="PK_Tyr_Ser-Thr"/>
    <property type="match status" value="1"/>
</dbReference>
<dbReference type="EMBL" id="CAKOGP040001958">
    <property type="protein sequence ID" value="CAJ1957945.1"/>
    <property type="molecule type" value="Genomic_DNA"/>
</dbReference>
<dbReference type="Gene3D" id="3.30.200.20">
    <property type="entry name" value="Phosphorylase Kinase, domain 1"/>
    <property type="match status" value="1"/>
</dbReference>
<dbReference type="InterPro" id="IPR001245">
    <property type="entry name" value="Ser-Thr/Tyr_kinase_cat_dom"/>
</dbReference>
<dbReference type="SUPFAM" id="SSF53850">
    <property type="entry name" value="Periplasmic binding protein-like II"/>
    <property type="match status" value="1"/>
</dbReference>
<evidence type="ECO:0000256" key="8">
    <source>
        <dbReference type="ARBA" id="ARBA00023136"/>
    </source>
</evidence>
<evidence type="ECO:0000256" key="5">
    <source>
        <dbReference type="ARBA" id="ARBA00022741"/>
    </source>
</evidence>
<sequence>MILKLNIMRLQIAIIAIANTLANTTPQDNNTKIDDWATDYQGPPAEINVPSPHNVITPLNGTTYQIDWDDEDQSFVPREDDTNVTISDPEKQWPTGQLDCAQGYRQFNELTQKKVYHIGIYAPDDIETTVQGFNLTFETYLTEAVGKRWDPPIEFKMVPTRYPLIAWIDQDQDVDMMYADSGFFSCTGTEIGAQPLGTTLSRTKVRGRYYDLDVLGGTMLVAADNRQINNIADLKNKRLAAVKISEFAGGQSQFWVMMKNGLDYIMDPDQVTFTDNQEDVVRGVLDGSWDVGFVRTGVVEQTTDLETGELLDPELFKVVSPRIYIMDDGDLFPYLHSTPVVPEWPLFAKQDLDRVIAEEVSAALINFHYHNNVGRAIHECLDAAISPTEIDLCNTMSPSDFVKEARCDTTREMAELAYQAGLAGRHSGFRSARSHFELRTIVQDIGFVEQNKNGDWQCPRVTTLYDAIKCPEGHYKVPEDMFDHQCELKGLSCPKEKGYSCFCKPCIKAFEVDLFQFDKEEGVPDSDLSILGGCDKMSLCGEVEQGEQLDFHVHDNLDRDNATLTALVHFGQETRALTVTTTPDEDHAYDFIFSQNQRGVAILEIAVDGVQVPESPWRVEVIEKVCFENQMVANEDGLCVCSNNSKLINGKCMADGTFAGIIAGACGFILLLLLWRFMNYRREKSDEVWKVNVDELHFSHPAEVIGQGAFGVVLLAEYRGTNVAIKRVLPIKKKGGSAKTSGSMAATSNEVEEDSADDKRAEEQESYDANHSQDLEAPLESFGVKRGSLATSTTGTGDNSKLGFLVGLGQRHRKQSTISRMLFGSQETSAYNMNVLGTASAGSSTHRGIMAKVFPWCDDTTQRQYEFKEEMRLLSRLRHPCITTVMGAVMNGYEPMMVMEYMENGSLYDLLRNETLYTGGEIILQIVRDVAQGLRFLHASKPPILHGDLKAKNILIDSRFRAKVGDFGLALKNNRGLSGTPFWLAPEYILRKTNYNSNCDIYSFGIILYEIYSRNTPYSGEDPRSVLRKVCDPRLNYRPAVPSSCPKKMSDIMQKCWSSDPLFRPDAKDLDMIFGEASASDTEPLADANPMARIRTEVATGDMLYKVFPKAVADKLKAGQKVEPETHNNVTIFFSDIVRFTDISRALSPVKVCNMLDRLYLAFDALATKHDVFKVETIGDAWMGVTNLENDQNETHAKRIAEFAIDAVKAAGRVLIDEDDPEAGYVHIRVGFHSGPVVSNVIGSLNPRYGLFGDTVNTSSRMESLSMSDKIQCSEAAAKFLQEQAPDMPLRKRGKVAVKGKGNMVTYWVGESSPIRMVPEFNAQPMVNFAGDTVTSPPATELSRSKFNEHHAVNFGETTILALRPERQKPKKPNKVRSLCAVGIDMSASIHEEWKHDSSNL</sequence>
<keyword evidence="19" id="KW-1185">Reference proteome</keyword>
<dbReference type="GO" id="GO:0007168">
    <property type="term" value="P:receptor guanylyl cyclase signaling pathway"/>
    <property type="evidence" value="ECO:0007669"/>
    <property type="project" value="TreeGrafter"/>
</dbReference>
<protein>
    <recommendedName>
        <fullName evidence="2">guanylate cyclase</fullName>
        <ecNumber evidence="2">4.6.1.2</ecNumber>
    </recommendedName>
</protein>
<dbReference type="PROSITE" id="PS50125">
    <property type="entry name" value="GUANYLATE_CYCLASE_2"/>
    <property type="match status" value="1"/>
</dbReference>
<evidence type="ECO:0000256" key="6">
    <source>
        <dbReference type="ARBA" id="ARBA00022840"/>
    </source>
</evidence>
<dbReference type="GO" id="GO:0004016">
    <property type="term" value="F:adenylate cyclase activity"/>
    <property type="evidence" value="ECO:0007669"/>
    <property type="project" value="TreeGrafter"/>
</dbReference>
<dbReference type="GO" id="GO:0035556">
    <property type="term" value="P:intracellular signal transduction"/>
    <property type="evidence" value="ECO:0007669"/>
    <property type="project" value="InterPro"/>
</dbReference>
<evidence type="ECO:0000256" key="7">
    <source>
        <dbReference type="ARBA" id="ARBA00022989"/>
    </source>
</evidence>
<gene>
    <name evidence="18" type="ORF">CYCCA115_LOCUS16955</name>
</gene>
<keyword evidence="5 12" id="KW-0547">Nucleotide-binding</keyword>
<dbReference type="Pfam" id="PF00211">
    <property type="entry name" value="Guanylate_cyc"/>
    <property type="match status" value="1"/>
</dbReference>
<evidence type="ECO:0000256" key="14">
    <source>
        <dbReference type="SAM" id="Phobius"/>
    </source>
</evidence>
<keyword evidence="8 14" id="KW-0472">Membrane</keyword>
<dbReference type="CDD" id="cd13999">
    <property type="entry name" value="STKc_MAP3K-like"/>
    <property type="match status" value="1"/>
</dbReference>
<dbReference type="PRINTS" id="PR00109">
    <property type="entry name" value="TYRKINASE"/>
</dbReference>
<reference evidence="18" key="1">
    <citation type="submission" date="2023-08" db="EMBL/GenBank/DDBJ databases">
        <authorList>
            <person name="Audoor S."/>
            <person name="Bilcke G."/>
        </authorList>
    </citation>
    <scope>NUCLEOTIDE SEQUENCE</scope>
</reference>
<keyword evidence="3" id="KW-0418">Kinase</keyword>
<dbReference type="SUPFAM" id="SSF56112">
    <property type="entry name" value="Protein kinase-like (PK-like)"/>
    <property type="match status" value="1"/>
</dbReference>
<evidence type="ECO:0000313" key="19">
    <source>
        <dbReference type="Proteomes" id="UP001295423"/>
    </source>
</evidence>
<dbReference type="GO" id="GO:0001653">
    <property type="term" value="F:peptide receptor activity"/>
    <property type="evidence" value="ECO:0007669"/>
    <property type="project" value="TreeGrafter"/>
</dbReference>
<keyword evidence="15" id="KW-0732">Signal</keyword>
<evidence type="ECO:0000256" key="3">
    <source>
        <dbReference type="ARBA" id="ARBA00022527"/>
    </source>
</evidence>
<feature type="chain" id="PRO_5042179265" description="guanylate cyclase" evidence="15">
    <location>
        <begin position="23"/>
        <end position="1401"/>
    </location>
</feature>
<feature type="compositionally biased region" description="Low complexity" evidence="13">
    <location>
        <begin position="737"/>
        <end position="748"/>
    </location>
</feature>
<keyword evidence="3" id="KW-0723">Serine/threonine-protein kinase</keyword>
<evidence type="ECO:0000256" key="13">
    <source>
        <dbReference type="SAM" id="MobiDB-lite"/>
    </source>
</evidence>
<dbReference type="SUPFAM" id="SSF55073">
    <property type="entry name" value="Nucleotide cyclase"/>
    <property type="match status" value="1"/>
</dbReference>
<feature type="binding site" evidence="12">
    <location>
        <position position="732"/>
    </location>
    <ligand>
        <name>ATP</name>
        <dbReference type="ChEBI" id="CHEBI:30616"/>
    </ligand>
</feature>
<evidence type="ECO:0000256" key="4">
    <source>
        <dbReference type="ARBA" id="ARBA00022692"/>
    </source>
</evidence>
<dbReference type="InterPro" id="IPR001054">
    <property type="entry name" value="A/G_cyclase"/>
</dbReference>
<dbReference type="SMART" id="SM00044">
    <property type="entry name" value="CYCc"/>
    <property type="match status" value="1"/>
</dbReference>
<name>A0AAD2FZF1_9STRA</name>
<keyword evidence="9" id="KW-0456">Lyase</keyword>
<feature type="signal peptide" evidence="15">
    <location>
        <begin position="1"/>
        <end position="22"/>
    </location>
</feature>
<dbReference type="SMART" id="SM00220">
    <property type="entry name" value="S_TKc"/>
    <property type="match status" value="1"/>
</dbReference>
<dbReference type="Gene3D" id="3.40.190.10">
    <property type="entry name" value="Periplasmic binding protein-like II"/>
    <property type="match status" value="1"/>
</dbReference>
<dbReference type="PROSITE" id="PS00107">
    <property type="entry name" value="PROTEIN_KINASE_ATP"/>
    <property type="match status" value="1"/>
</dbReference>
<accession>A0AAD2FZF1</accession>
<dbReference type="InterPro" id="IPR008271">
    <property type="entry name" value="Ser/Thr_kinase_AS"/>
</dbReference>
<evidence type="ECO:0000259" key="17">
    <source>
        <dbReference type="PROSITE" id="PS50125"/>
    </source>
</evidence>
<evidence type="ECO:0000313" key="18">
    <source>
        <dbReference type="EMBL" id="CAJ1957945.1"/>
    </source>
</evidence>
<feature type="repeat" description="Filamin" evidence="11">
    <location>
        <begin position="546"/>
        <end position="621"/>
    </location>
</feature>
<dbReference type="Pfam" id="PF12974">
    <property type="entry name" value="Phosphonate-bd"/>
    <property type="match status" value="1"/>
</dbReference>
<dbReference type="GO" id="GO:0005886">
    <property type="term" value="C:plasma membrane"/>
    <property type="evidence" value="ECO:0007669"/>
    <property type="project" value="TreeGrafter"/>
</dbReference>
<evidence type="ECO:0000256" key="15">
    <source>
        <dbReference type="SAM" id="SignalP"/>
    </source>
</evidence>
<dbReference type="Proteomes" id="UP001295423">
    <property type="component" value="Unassembled WGS sequence"/>
</dbReference>
<keyword evidence="10" id="KW-0141">cGMP biosynthesis</keyword>
<dbReference type="InterPro" id="IPR000719">
    <property type="entry name" value="Prot_kinase_dom"/>
</dbReference>
<keyword evidence="4 14" id="KW-0812">Transmembrane</keyword>
<feature type="domain" description="Protein kinase" evidence="16">
    <location>
        <begin position="699"/>
        <end position="1074"/>
    </location>
</feature>
<dbReference type="InterPro" id="IPR029787">
    <property type="entry name" value="Nucleotide_cyclase"/>
</dbReference>
<evidence type="ECO:0000256" key="12">
    <source>
        <dbReference type="PROSITE-ProRule" id="PRU10141"/>
    </source>
</evidence>
<feature type="transmembrane region" description="Helical" evidence="14">
    <location>
        <begin position="656"/>
        <end position="675"/>
    </location>
</feature>
<keyword evidence="3" id="KW-0808">Transferase</keyword>